<dbReference type="EMBL" id="ML121557">
    <property type="protein sequence ID" value="RPB21807.1"/>
    <property type="molecule type" value="Genomic_DNA"/>
</dbReference>
<dbReference type="InterPro" id="IPR037238">
    <property type="entry name" value="YbiA-like_sf"/>
</dbReference>
<protein>
    <submittedName>
        <fullName evidence="3">DUF1768-domain-containing protein</fullName>
    </submittedName>
</protein>
<dbReference type="Gene3D" id="1.10.357.40">
    <property type="entry name" value="YbiA-like"/>
    <property type="match status" value="1"/>
</dbReference>
<evidence type="ECO:0000256" key="1">
    <source>
        <dbReference type="SAM" id="MobiDB-lite"/>
    </source>
</evidence>
<keyword evidence="4" id="KW-1185">Reference proteome</keyword>
<dbReference type="SUPFAM" id="SSF143990">
    <property type="entry name" value="YbiA-like"/>
    <property type="match status" value="1"/>
</dbReference>
<feature type="region of interest" description="Disordered" evidence="1">
    <location>
        <begin position="1"/>
        <end position="36"/>
    </location>
</feature>
<dbReference type="OrthoDB" id="206452at2759"/>
<name>A0A3N4LG01_9PEZI</name>
<dbReference type="STRING" id="1051890.A0A3N4LG01"/>
<proteinExistence type="predicted"/>
<dbReference type="CDD" id="cd15457">
    <property type="entry name" value="NADAR"/>
    <property type="match status" value="1"/>
</dbReference>
<gene>
    <name evidence="3" type="ORF">L211DRAFT_840439</name>
</gene>
<evidence type="ECO:0000259" key="2">
    <source>
        <dbReference type="Pfam" id="PF08719"/>
    </source>
</evidence>
<dbReference type="InParanoid" id="A0A3N4LG01"/>
<feature type="compositionally biased region" description="Polar residues" evidence="1">
    <location>
        <begin position="1"/>
        <end position="20"/>
    </location>
</feature>
<dbReference type="InterPro" id="IPR012816">
    <property type="entry name" value="NADAR"/>
</dbReference>
<organism evidence="3 4">
    <name type="scientific">Terfezia boudieri ATCC MYA-4762</name>
    <dbReference type="NCBI Taxonomy" id="1051890"/>
    <lineage>
        <taxon>Eukaryota</taxon>
        <taxon>Fungi</taxon>
        <taxon>Dikarya</taxon>
        <taxon>Ascomycota</taxon>
        <taxon>Pezizomycotina</taxon>
        <taxon>Pezizomycetes</taxon>
        <taxon>Pezizales</taxon>
        <taxon>Pezizaceae</taxon>
        <taxon>Terfezia</taxon>
    </lineage>
</organism>
<dbReference type="Proteomes" id="UP000267821">
    <property type="component" value="Unassembled WGS sequence"/>
</dbReference>
<reference evidence="3 4" key="1">
    <citation type="journal article" date="2018" name="Nat. Ecol. Evol.">
        <title>Pezizomycetes genomes reveal the molecular basis of ectomycorrhizal truffle lifestyle.</title>
        <authorList>
            <person name="Murat C."/>
            <person name="Payen T."/>
            <person name="Noel B."/>
            <person name="Kuo A."/>
            <person name="Morin E."/>
            <person name="Chen J."/>
            <person name="Kohler A."/>
            <person name="Krizsan K."/>
            <person name="Balestrini R."/>
            <person name="Da Silva C."/>
            <person name="Montanini B."/>
            <person name="Hainaut M."/>
            <person name="Levati E."/>
            <person name="Barry K.W."/>
            <person name="Belfiori B."/>
            <person name="Cichocki N."/>
            <person name="Clum A."/>
            <person name="Dockter R.B."/>
            <person name="Fauchery L."/>
            <person name="Guy J."/>
            <person name="Iotti M."/>
            <person name="Le Tacon F."/>
            <person name="Lindquist E.A."/>
            <person name="Lipzen A."/>
            <person name="Malagnac F."/>
            <person name="Mello A."/>
            <person name="Molinier V."/>
            <person name="Miyauchi S."/>
            <person name="Poulain J."/>
            <person name="Riccioni C."/>
            <person name="Rubini A."/>
            <person name="Sitrit Y."/>
            <person name="Splivallo R."/>
            <person name="Traeger S."/>
            <person name="Wang M."/>
            <person name="Zifcakova L."/>
            <person name="Wipf D."/>
            <person name="Zambonelli A."/>
            <person name="Paolocci F."/>
            <person name="Nowrousian M."/>
            <person name="Ottonello S."/>
            <person name="Baldrian P."/>
            <person name="Spatafora J.W."/>
            <person name="Henrissat B."/>
            <person name="Nagy L.G."/>
            <person name="Aury J.M."/>
            <person name="Wincker P."/>
            <person name="Grigoriev I.V."/>
            <person name="Bonfante P."/>
            <person name="Martin F.M."/>
        </authorList>
    </citation>
    <scope>NUCLEOTIDE SEQUENCE [LARGE SCALE GENOMIC DNA]</scope>
    <source>
        <strain evidence="3 4">ATCC MYA-4762</strain>
    </source>
</reference>
<dbReference type="Pfam" id="PF08719">
    <property type="entry name" value="NADAR"/>
    <property type="match status" value="1"/>
</dbReference>
<feature type="domain" description="NADAR" evidence="2">
    <location>
        <begin position="45"/>
        <end position="231"/>
    </location>
</feature>
<evidence type="ECO:0000313" key="3">
    <source>
        <dbReference type="EMBL" id="RPB21807.1"/>
    </source>
</evidence>
<accession>A0A3N4LG01</accession>
<evidence type="ECO:0000313" key="4">
    <source>
        <dbReference type="Proteomes" id="UP000267821"/>
    </source>
</evidence>
<dbReference type="AlphaFoldDB" id="A0A3N4LG01"/>
<dbReference type="NCBIfam" id="TIGR02464">
    <property type="entry name" value="ribofla_fusion"/>
    <property type="match status" value="1"/>
</dbReference>
<sequence length="257" mass="29256">MPVVLSSSTSNRAGDSNLDQPSRRIPAKNLTEKASLPEDSTSPIFFWKPDEVPYGRFCQWDLSPFTHRLLTFTLHILPDHRPYTTIADPKGSLSSKTPSTSINFTSCEQFMMAHKAYLFSPNDTTVYDRILASTTPVEQKALGQQVPNFDEDIWEEHRFDIVKWGNYFKFTQNEELKQLLLGTGNRELVEASPWDWIWGVGFGAKNAEQNRDRWGQNLLGKALMEVRLKIRSMEEEKVKEQRDGKGRGKGEGKGEGA</sequence>
<feature type="region of interest" description="Disordered" evidence="1">
    <location>
        <begin position="235"/>
        <end position="257"/>
    </location>
</feature>